<evidence type="ECO:0000256" key="3">
    <source>
        <dbReference type="ARBA" id="ARBA00007286"/>
    </source>
</evidence>
<reference evidence="6 8" key="1">
    <citation type="journal article" date="2013" name="Curr. Biol.">
        <title>Shared signatures of parasitism and phylogenomics unite Cryptomycota and microsporidia.</title>
        <authorList>
            <person name="James T.Y."/>
            <person name="Pelin A."/>
            <person name="Bonen L."/>
            <person name="Ahrendt S."/>
            <person name="Sain D."/>
            <person name="Corradi N."/>
            <person name="Stajich J.E."/>
        </authorList>
    </citation>
    <scope>NUCLEOTIDE SEQUENCE [LARGE SCALE GENOMIC DNA]</scope>
    <source>
        <strain evidence="6 8">CSF55</strain>
        <strain evidence="6 8">CSF55</strain>
    </source>
</reference>
<evidence type="ECO:0000256" key="2">
    <source>
        <dbReference type="ARBA" id="ARBA00004300"/>
    </source>
</evidence>
<dbReference type="OrthoDB" id="5984157at2759"/>
<keyword evidence="4" id="KW-0963">Cytoplasm</keyword>
<evidence type="ECO:0000313" key="7">
    <source>
        <dbReference type="EMBL" id="RKP20479.1"/>
    </source>
</evidence>
<evidence type="ECO:0008006" key="10">
    <source>
        <dbReference type="Google" id="ProtNLM"/>
    </source>
</evidence>
<name>A0A075ATT0_ROZAC</name>
<keyword evidence="8" id="KW-1185">Reference proteome</keyword>
<evidence type="ECO:0000256" key="4">
    <source>
        <dbReference type="ARBA" id="ARBA00022490"/>
    </source>
</evidence>
<comment type="similarity">
    <text evidence="3">Belongs to the MOZART2 family.</text>
</comment>
<dbReference type="Pfam" id="PF12926">
    <property type="entry name" value="MOZART2"/>
    <property type="match status" value="1"/>
</dbReference>
<accession>A0A075ATT0</accession>
<gene>
    <name evidence="6" type="ORF">O9G_000433</name>
    <name evidence="7" type="ORF">ROZALSC1DRAFT_28027</name>
</gene>
<dbReference type="InterPro" id="IPR024332">
    <property type="entry name" value="MOZART2"/>
</dbReference>
<dbReference type="HOGENOM" id="CLU_2943087_0_0_1"/>
<comment type="subcellular location">
    <subcellularLocation>
        <location evidence="2">Cytoplasm</location>
        <location evidence="2">Cytoskeleton</location>
        <location evidence="2">Microtubule organizing center</location>
        <location evidence="2">Centrosome</location>
    </subcellularLocation>
    <subcellularLocation>
        <location evidence="1">Cytoplasm</location>
        <location evidence="1">Cytoskeleton</location>
        <location evidence="1">Spindle</location>
    </subcellularLocation>
</comment>
<evidence type="ECO:0000256" key="1">
    <source>
        <dbReference type="ARBA" id="ARBA00004186"/>
    </source>
</evidence>
<evidence type="ECO:0000256" key="5">
    <source>
        <dbReference type="ARBA" id="ARBA00023212"/>
    </source>
</evidence>
<evidence type="ECO:0000313" key="9">
    <source>
        <dbReference type="Proteomes" id="UP000281549"/>
    </source>
</evidence>
<dbReference type="EMBL" id="ML005057">
    <property type="protein sequence ID" value="RKP20479.1"/>
    <property type="molecule type" value="Genomic_DNA"/>
</dbReference>
<reference evidence="7" key="3">
    <citation type="submission" date="2018-08" db="EMBL/GenBank/DDBJ databases">
        <title>Leveraging single-cell genomics to expand the Fungal Tree of Life.</title>
        <authorList>
            <consortium name="DOE Joint Genome Institute"/>
            <person name="Ahrendt S.R."/>
            <person name="Quandt C.A."/>
            <person name="Ciobanu D."/>
            <person name="Clum A."/>
            <person name="Salamov A."/>
            <person name="Andreopoulos B."/>
            <person name="Cheng J.-F."/>
            <person name="Woyke T."/>
            <person name="Pelin A."/>
            <person name="Henrissat B."/>
            <person name="Reynolds N."/>
            <person name="Benny G.L."/>
            <person name="Smith M.E."/>
            <person name="James T.Y."/>
            <person name="Grigoriev I.V."/>
        </authorList>
    </citation>
    <scope>NUCLEOTIDE SEQUENCE</scope>
    <source>
        <strain evidence="7">CSF55</strain>
    </source>
</reference>
<proteinExistence type="inferred from homology"/>
<dbReference type="AlphaFoldDB" id="A0A075ATT0"/>
<organism evidence="6 8">
    <name type="scientific">Rozella allomycis (strain CSF55)</name>
    <dbReference type="NCBI Taxonomy" id="988480"/>
    <lineage>
        <taxon>Eukaryota</taxon>
        <taxon>Fungi</taxon>
        <taxon>Fungi incertae sedis</taxon>
        <taxon>Cryptomycota</taxon>
        <taxon>Cryptomycota incertae sedis</taxon>
        <taxon>Rozella</taxon>
    </lineage>
</organism>
<dbReference type="Proteomes" id="UP000281549">
    <property type="component" value="Unassembled WGS sequence"/>
</dbReference>
<reference evidence="9" key="2">
    <citation type="journal article" date="2018" name="Nat. Microbiol.">
        <title>Leveraging single-cell genomics to expand the fungal tree of life.</title>
        <authorList>
            <person name="Ahrendt S.R."/>
            <person name="Quandt C.A."/>
            <person name="Ciobanu D."/>
            <person name="Clum A."/>
            <person name="Salamov A."/>
            <person name="Andreopoulos B."/>
            <person name="Cheng J.F."/>
            <person name="Woyke T."/>
            <person name="Pelin A."/>
            <person name="Henrissat B."/>
            <person name="Reynolds N.K."/>
            <person name="Benny G.L."/>
            <person name="Smith M.E."/>
            <person name="James T.Y."/>
            <person name="Grigoriev I.V."/>
        </authorList>
    </citation>
    <scope>NUCLEOTIDE SEQUENCE [LARGE SCALE GENOMIC DNA]</scope>
    <source>
        <strain evidence="9">CSF55</strain>
    </source>
</reference>
<evidence type="ECO:0000313" key="6">
    <source>
        <dbReference type="EMBL" id="EPZ33658.1"/>
    </source>
</evidence>
<protein>
    <recommendedName>
        <fullName evidence="10">Mitotic-spindle organizing protein associated with a ring of gamma-tubulin 1</fullName>
    </recommendedName>
</protein>
<dbReference type="EMBL" id="KE561047">
    <property type="protein sequence ID" value="EPZ33658.1"/>
    <property type="molecule type" value="Genomic_DNA"/>
</dbReference>
<sequence length="60" mass="6930">MQLKTQTNSSQRIDELYDFFIASGLIIEKSVFKTIVELLQVPVSPFQLLLILNQYAKDLK</sequence>
<dbReference type="Proteomes" id="UP000030755">
    <property type="component" value="Unassembled WGS sequence"/>
</dbReference>
<dbReference type="GO" id="GO:0005819">
    <property type="term" value="C:spindle"/>
    <property type="evidence" value="ECO:0007669"/>
    <property type="project" value="UniProtKB-SubCell"/>
</dbReference>
<keyword evidence="5" id="KW-0206">Cytoskeleton</keyword>
<evidence type="ECO:0000313" key="8">
    <source>
        <dbReference type="Proteomes" id="UP000030755"/>
    </source>
</evidence>